<dbReference type="PROSITE" id="PS50865">
    <property type="entry name" value="ZF_MYND_2"/>
    <property type="match status" value="1"/>
</dbReference>
<dbReference type="PANTHER" id="PTHR24006">
    <property type="entry name" value="UBIQUITIN CARBOXYL-TERMINAL HYDROLASE"/>
    <property type="match status" value="1"/>
</dbReference>
<dbReference type="GO" id="GO:0006508">
    <property type="term" value="P:proteolysis"/>
    <property type="evidence" value="ECO:0007669"/>
    <property type="project" value="UniProtKB-KW"/>
</dbReference>
<dbReference type="SUPFAM" id="SSF54001">
    <property type="entry name" value="Cysteine proteinases"/>
    <property type="match status" value="1"/>
</dbReference>
<dbReference type="PANTHER" id="PTHR24006:SF690">
    <property type="entry name" value="UBIQUITIN CARBOXYL-TERMINAL HYDROLASE 17"/>
    <property type="match status" value="1"/>
</dbReference>
<dbReference type="InterPro" id="IPR050164">
    <property type="entry name" value="Peptidase_C19"/>
</dbReference>
<keyword evidence="9" id="KW-0788">Thiol protease</keyword>
<dbReference type="GO" id="GO:0016579">
    <property type="term" value="P:protein deubiquitination"/>
    <property type="evidence" value="ECO:0007669"/>
    <property type="project" value="InterPro"/>
</dbReference>
<keyword evidence="8" id="KW-0378">Hydrolase</keyword>
<dbReference type="InterPro" id="IPR002893">
    <property type="entry name" value="Znf_MYND"/>
</dbReference>
<dbReference type="GO" id="GO:0004843">
    <property type="term" value="F:cysteine-type deubiquitinase activity"/>
    <property type="evidence" value="ECO:0007669"/>
    <property type="project" value="UniProtKB-EC"/>
</dbReference>
<sequence>MLIPGIIGFQTLFFFFVFLFCLWLHHKWRNAVARKEEIRRLVDLVSKESALVEFEAVYEYSSFPKPHQCAVCFCPTTTRCSQCKSVHYCSGKCQIVHWRRGHKDQCRPLTTAMHLKLDSEFCERSSEKQSEMHVLRSELLANVSTNKQLGYSCTGRSETPSEDVLPDIPCSRASSEEMQETKLPPPKSNKTVTYVNSVSRPSKLNKVKPSYNGEAVDGDPQLPNGKVMSDDVRPAKSGNKKFMKKAALPEMLVTDSAKCKGSTSLSSLRLDSVTDDGEDDSQVIKGKHARSLSSNASGDHSRDASNGLKNSVWRKVQQLKMKQSHSHERIFPYELFEKLYSCDEELSPFGLRNCGNSCYANTVLQCLAFTRPLTSYFVRRLHSGTCRKKEWCFICEFESLILKAREGESPLSPIRILSKIEKIGSHLGHGKEEDAHEFLRYAVDTMQSVCLKEAGALGVLAEETTLVGLTFGGYLRSKITCMKCFGKSERFERIMDLTVEIDGDIDTLEEALMQFTACEMLDGGNKYICSRCKSYVKAKKKLSLLEAPNILTIVLKRFQSGNFGKLNKSVRFPEVLDMAPYMCGKSDKSPQYSLYAVVVHRDMLNDTSTGHYVCYIKTSHGEWFGVNDSIVMPVELERVLLEEAYMLLYARHHPRAPSVLKSNVETYGVKLEKRNLEAVPSSLNTSKAKSKSKSHFPTADPSKPQLKHGKYPYRMTPDDSISNKLLEPDDWRFHLVDSSSESSSLFSWSDASSCSTASTKGSVKSEDFSDFLFGEAGPGWCGHGHCGLSSDAAAPPLYRNGDADLHRRKDSWRQPPPQNDWR</sequence>
<protein>
    <recommendedName>
        <fullName evidence="3">ubiquitinyl hydrolase 1</fullName>
        <ecNumber evidence="3">3.4.19.12</ecNumber>
    </recommendedName>
</protein>
<evidence type="ECO:0000256" key="2">
    <source>
        <dbReference type="ARBA" id="ARBA00009085"/>
    </source>
</evidence>
<dbReference type="FunFam" id="6.10.140.2220:FF:000006">
    <property type="entry name" value="Ubiquitin carboxyl-terminal hydrolase 15"/>
    <property type="match status" value="1"/>
</dbReference>
<dbReference type="Gene3D" id="6.10.140.2220">
    <property type="match status" value="1"/>
</dbReference>
<comment type="similarity">
    <text evidence="2">Belongs to the peptidase C19 family.</text>
</comment>
<evidence type="ECO:0000259" key="15">
    <source>
        <dbReference type="PROSITE" id="PS50865"/>
    </source>
</evidence>
<feature type="region of interest" description="Disordered" evidence="12">
    <location>
        <begin position="203"/>
        <end position="239"/>
    </location>
</feature>
<feature type="region of interest" description="Disordered" evidence="12">
    <location>
        <begin position="680"/>
        <end position="714"/>
    </location>
</feature>
<dbReference type="STRING" id="180498.A0A067K0W9"/>
<dbReference type="Proteomes" id="UP000027138">
    <property type="component" value="Unassembled WGS sequence"/>
</dbReference>
<keyword evidence="13" id="KW-0812">Transmembrane</keyword>
<name>A0A067K0W9_JATCU</name>
<evidence type="ECO:0000313" key="17">
    <source>
        <dbReference type="Proteomes" id="UP000027138"/>
    </source>
</evidence>
<dbReference type="GO" id="GO:0005634">
    <property type="term" value="C:nucleus"/>
    <property type="evidence" value="ECO:0007669"/>
    <property type="project" value="TreeGrafter"/>
</dbReference>
<comment type="catalytic activity">
    <reaction evidence="1">
        <text>Thiol-dependent hydrolysis of ester, thioester, amide, peptide and isopeptide bonds formed by the C-terminal Gly of ubiquitin (a 76-residue protein attached to proteins as an intracellular targeting signal).</text>
        <dbReference type="EC" id="3.4.19.12"/>
    </reaction>
</comment>
<feature type="region of interest" description="Disordered" evidence="12">
    <location>
        <begin position="270"/>
        <end position="307"/>
    </location>
</feature>
<evidence type="ECO:0000256" key="6">
    <source>
        <dbReference type="ARBA" id="ARBA00022771"/>
    </source>
</evidence>
<feature type="domain" description="USP" evidence="14">
    <location>
        <begin position="349"/>
        <end position="652"/>
    </location>
</feature>
<keyword evidence="10" id="KW-0862">Zinc</keyword>
<dbReference type="FunFam" id="3.90.70.10:FF:000026">
    <property type="entry name" value="Ubiquitin carboxyl-terminal hydrolase 15"/>
    <property type="match status" value="1"/>
</dbReference>
<dbReference type="InterPro" id="IPR028889">
    <property type="entry name" value="USP"/>
</dbReference>
<keyword evidence="5" id="KW-0479">Metal-binding</keyword>
<feature type="domain" description="MYND-type" evidence="15">
    <location>
        <begin position="69"/>
        <end position="106"/>
    </location>
</feature>
<evidence type="ECO:0000256" key="8">
    <source>
        <dbReference type="ARBA" id="ARBA00022801"/>
    </source>
</evidence>
<evidence type="ECO:0000256" key="11">
    <source>
        <dbReference type="PROSITE-ProRule" id="PRU00134"/>
    </source>
</evidence>
<evidence type="ECO:0000256" key="7">
    <source>
        <dbReference type="ARBA" id="ARBA00022786"/>
    </source>
</evidence>
<evidence type="ECO:0000256" key="1">
    <source>
        <dbReference type="ARBA" id="ARBA00000707"/>
    </source>
</evidence>
<keyword evidence="13" id="KW-1133">Transmembrane helix</keyword>
<evidence type="ECO:0000256" key="12">
    <source>
        <dbReference type="SAM" id="MobiDB-lite"/>
    </source>
</evidence>
<keyword evidence="4" id="KW-0645">Protease</keyword>
<evidence type="ECO:0000256" key="3">
    <source>
        <dbReference type="ARBA" id="ARBA00012759"/>
    </source>
</evidence>
<evidence type="ECO:0000256" key="5">
    <source>
        <dbReference type="ARBA" id="ARBA00022723"/>
    </source>
</evidence>
<organism evidence="16 17">
    <name type="scientific">Jatropha curcas</name>
    <name type="common">Barbados nut</name>
    <dbReference type="NCBI Taxonomy" id="180498"/>
    <lineage>
        <taxon>Eukaryota</taxon>
        <taxon>Viridiplantae</taxon>
        <taxon>Streptophyta</taxon>
        <taxon>Embryophyta</taxon>
        <taxon>Tracheophyta</taxon>
        <taxon>Spermatophyta</taxon>
        <taxon>Magnoliopsida</taxon>
        <taxon>eudicotyledons</taxon>
        <taxon>Gunneridae</taxon>
        <taxon>Pentapetalae</taxon>
        <taxon>rosids</taxon>
        <taxon>fabids</taxon>
        <taxon>Malpighiales</taxon>
        <taxon>Euphorbiaceae</taxon>
        <taxon>Crotonoideae</taxon>
        <taxon>Jatropheae</taxon>
        <taxon>Jatropha</taxon>
    </lineage>
</organism>
<feature type="transmembrane region" description="Helical" evidence="13">
    <location>
        <begin position="6"/>
        <end position="25"/>
    </location>
</feature>
<evidence type="ECO:0000256" key="13">
    <source>
        <dbReference type="SAM" id="Phobius"/>
    </source>
</evidence>
<accession>A0A067K0W9</accession>
<dbReference type="InterPro" id="IPR001394">
    <property type="entry name" value="Peptidase_C19_UCH"/>
</dbReference>
<dbReference type="GO" id="GO:0008270">
    <property type="term" value="F:zinc ion binding"/>
    <property type="evidence" value="ECO:0007669"/>
    <property type="project" value="UniProtKB-KW"/>
</dbReference>
<dbReference type="GO" id="GO:0005829">
    <property type="term" value="C:cytosol"/>
    <property type="evidence" value="ECO:0007669"/>
    <property type="project" value="TreeGrafter"/>
</dbReference>
<dbReference type="MEROPS" id="C19.096"/>
<dbReference type="EMBL" id="KK914734">
    <property type="protein sequence ID" value="KDP29752.1"/>
    <property type="molecule type" value="Genomic_DNA"/>
</dbReference>
<dbReference type="Pfam" id="PF00443">
    <property type="entry name" value="UCH"/>
    <property type="match status" value="1"/>
</dbReference>
<evidence type="ECO:0000256" key="10">
    <source>
        <dbReference type="ARBA" id="ARBA00022833"/>
    </source>
</evidence>
<dbReference type="EC" id="3.4.19.12" evidence="3"/>
<dbReference type="InterPro" id="IPR038765">
    <property type="entry name" value="Papain-like_cys_pep_sf"/>
</dbReference>
<dbReference type="Gene3D" id="3.90.70.10">
    <property type="entry name" value="Cysteine proteinases"/>
    <property type="match status" value="1"/>
</dbReference>
<evidence type="ECO:0000256" key="4">
    <source>
        <dbReference type="ARBA" id="ARBA00022670"/>
    </source>
</evidence>
<keyword evidence="17" id="KW-1185">Reference proteome</keyword>
<evidence type="ECO:0000256" key="9">
    <source>
        <dbReference type="ARBA" id="ARBA00022807"/>
    </source>
</evidence>
<dbReference type="SUPFAM" id="SSF144232">
    <property type="entry name" value="HIT/MYND zinc finger-like"/>
    <property type="match status" value="1"/>
</dbReference>
<proteinExistence type="inferred from homology"/>
<gene>
    <name evidence="16" type="ORF">JCGZ_18687</name>
</gene>
<dbReference type="Pfam" id="PF01753">
    <property type="entry name" value="zf-MYND"/>
    <property type="match status" value="1"/>
</dbReference>
<evidence type="ECO:0000313" key="16">
    <source>
        <dbReference type="EMBL" id="KDP29752.1"/>
    </source>
</evidence>
<dbReference type="KEGG" id="jcu:105641674"/>
<keyword evidence="7" id="KW-0833">Ubl conjugation pathway</keyword>
<dbReference type="OrthoDB" id="420187at2759"/>
<dbReference type="PROSITE" id="PS50235">
    <property type="entry name" value="USP_3"/>
    <property type="match status" value="1"/>
</dbReference>
<evidence type="ECO:0000259" key="14">
    <source>
        <dbReference type="PROSITE" id="PS50235"/>
    </source>
</evidence>
<feature type="region of interest" description="Disordered" evidence="12">
    <location>
        <begin position="797"/>
        <end position="822"/>
    </location>
</feature>
<dbReference type="AlphaFoldDB" id="A0A067K0W9"/>
<reference evidence="16 17" key="1">
    <citation type="journal article" date="2014" name="PLoS ONE">
        <title>Global Analysis of Gene Expression Profiles in Physic Nut (Jatropha curcas L.) Seedlings Exposed to Salt Stress.</title>
        <authorList>
            <person name="Zhang L."/>
            <person name="Zhang C."/>
            <person name="Wu P."/>
            <person name="Chen Y."/>
            <person name="Li M."/>
            <person name="Jiang H."/>
            <person name="Wu G."/>
        </authorList>
    </citation>
    <scope>NUCLEOTIDE SEQUENCE [LARGE SCALE GENOMIC DNA]</scope>
    <source>
        <strain evidence="17">cv. GZQX0401</strain>
        <tissue evidence="16">Young leaves</tissue>
    </source>
</reference>
<keyword evidence="6 11" id="KW-0863">Zinc-finger</keyword>
<keyword evidence="13" id="KW-0472">Membrane</keyword>